<comment type="caution">
    <text evidence="2">The sequence shown here is derived from an EMBL/GenBank/DDBJ whole genome shotgun (WGS) entry which is preliminary data.</text>
</comment>
<evidence type="ECO:0000313" key="2">
    <source>
        <dbReference type="EMBL" id="CAF4443006.1"/>
    </source>
</evidence>
<dbReference type="AlphaFoldDB" id="A0A820RXJ2"/>
<dbReference type="Proteomes" id="UP000663881">
    <property type="component" value="Unassembled WGS sequence"/>
</dbReference>
<sequence>MDLSIRKQEQSPTIPSRPILNPA</sequence>
<dbReference type="EMBL" id="CAJOAY010034129">
    <property type="protein sequence ID" value="CAF4443006.1"/>
    <property type="molecule type" value="Genomic_DNA"/>
</dbReference>
<protein>
    <submittedName>
        <fullName evidence="2">Uncharacterized protein</fullName>
    </submittedName>
</protein>
<feature type="non-terminal residue" evidence="2">
    <location>
        <position position="23"/>
    </location>
</feature>
<organism evidence="2 3">
    <name type="scientific">Adineta steineri</name>
    <dbReference type="NCBI Taxonomy" id="433720"/>
    <lineage>
        <taxon>Eukaryota</taxon>
        <taxon>Metazoa</taxon>
        <taxon>Spiralia</taxon>
        <taxon>Gnathifera</taxon>
        <taxon>Rotifera</taxon>
        <taxon>Eurotatoria</taxon>
        <taxon>Bdelloidea</taxon>
        <taxon>Adinetida</taxon>
        <taxon>Adinetidae</taxon>
        <taxon>Adineta</taxon>
    </lineage>
</organism>
<evidence type="ECO:0000313" key="3">
    <source>
        <dbReference type="Proteomes" id="UP000663881"/>
    </source>
</evidence>
<name>A0A820RXJ2_9BILA</name>
<reference evidence="2" key="1">
    <citation type="submission" date="2021-02" db="EMBL/GenBank/DDBJ databases">
        <authorList>
            <person name="Nowell W R."/>
        </authorList>
    </citation>
    <scope>NUCLEOTIDE SEQUENCE</scope>
</reference>
<gene>
    <name evidence="2" type="ORF">OKA104_LOCUS53731</name>
</gene>
<accession>A0A820RXJ2</accession>
<feature type="region of interest" description="Disordered" evidence="1">
    <location>
        <begin position="1"/>
        <end position="23"/>
    </location>
</feature>
<evidence type="ECO:0000256" key="1">
    <source>
        <dbReference type="SAM" id="MobiDB-lite"/>
    </source>
</evidence>
<proteinExistence type="predicted"/>